<dbReference type="AlphaFoldDB" id="A0A2D2AT35"/>
<reference evidence="1 2" key="1">
    <citation type="submission" date="2017-10" db="EMBL/GenBank/DDBJ databases">
        <title>Genome sequence of Caulobacter mirabilis FWC38.</title>
        <authorList>
            <person name="Fiebig A."/>
            <person name="Crosson S."/>
        </authorList>
    </citation>
    <scope>NUCLEOTIDE SEQUENCE [LARGE SCALE GENOMIC DNA]</scope>
    <source>
        <strain evidence="1 2">FWC 38</strain>
    </source>
</reference>
<keyword evidence="2" id="KW-1185">Reference proteome</keyword>
<evidence type="ECO:0000313" key="1">
    <source>
        <dbReference type="EMBL" id="ATQ41137.1"/>
    </source>
</evidence>
<name>A0A2D2AT35_9CAUL</name>
<evidence type="ECO:0000313" key="2">
    <source>
        <dbReference type="Proteomes" id="UP000228945"/>
    </source>
</evidence>
<accession>A0A2D2AT35</accession>
<sequence>MCATKSKPSTTVEPEDLMDKPIAVSGGLRTEAEALEAPRNRALFEANPSSWETKMENFPKYVRRQNLTRFLALYEIFKRILPVKGSIVECGVNHGFGLMSWAKFSAILEPVNLTRRIYGFDTFEGFPSVSEKDRSGAARNVKVGDLAADVFDELSQLVDIYDSTRFLGHVSKVNMVRGDATKTIPAFIEANQHLLVSLLYLDFDLYEPTKVALEHFLPRMPKGAVIAFDELDNPLWPGETLAMLEAHAARPLRIERLEFDPYIGFAVLD</sequence>
<dbReference type="GO" id="GO:0032259">
    <property type="term" value="P:methylation"/>
    <property type="evidence" value="ECO:0007669"/>
    <property type="project" value="UniProtKB-KW"/>
</dbReference>
<proteinExistence type="predicted"/>
<protein>
    <submittedName>
        <fullName evidence="1">dTDP-6-deoxy-L-hexose 3-O-methyltransferase</fullName>
    </submittedName>
</protein>
<dbReference type="InterPro" id="IPR008884">
    <property type="entry name" value="TylF_MeTrfase"/>
</dbReference>
<dbReference type="EMBL" id="CP024201">
    <property type="protein sequence ID" value="ATQ41137.1"/>
    <property type="molecule type" value="Genomic_DNA"/>
</dbReference>
<keyword evidence="1" id="KW-0808">Transferase</keyword>
<dbReference type="OrthoDB" id="9811332at2"/>
<dbReference type="PANTHER" id="PTHR40036">
    <property type="entry name" value="MACROCIN O-METHYLTRANSFERASE"/>
    <property type="match status" value="1"/>
</dbReference>
<gene>
    <name evidence="1" type="ORF">CSW64_01285</name>
</gene>
<dbReference type="Proteomes" id="UP000228945">
    <property type="component" value="Chromosome"/>
</dbReference>
<dbReference type="InterPro" id="IPR029063">
    <property type="entry name" value="SAM-dependent_MTases_sf"/>
</dbReference>
<keyword evidence="1" id="KW-0489">Methyltransferase</keyword>
<dbReference type="KEGG" id="cmb:CSW64_01285"/>
<dbReference type="PANTHER" id="PTHR40036:SF1">
    <property type="entry name" value="MACROCIN O-METHYLTRANSFERASE"/>
    <property type="match status" value="1"/>
</dbReference>
<dbReference type="Pfam" id="PF13578">
    <property type="entry name" value="Methyltransf_24"/>
    <property type="match status" value="1"/>
</dbReference>
<dbReference type="Gene3D" id="3.40.50.150">
    <property type="entry name" value="Vaccinia Virus protein VP39"/>
    <property type="match status" value="1"/>
</dbReference>
<organism evidence="1 2">
    <name type="scientific">Caulobacter mirabilis</name>
    <dbReference type="NCBI Taxonomy" id="69666"/>
    <lineage>
        <taxon>Bacteria</taxon>
        <taxon>Pseudomonadati</taxon>
        <taxon>Pseudomonadota</taxon>
        <taxon>Alphaproteobacteria</taxon>
        <taxon>Caulobacterales</taxon>
        <taxon>Caulobacteraceae</taxon>
        <taxon>Caulobacter</taxon>
    </lineage>
</organism>
<dbReference type="SUPFAM" id="SSF53335">
    <property type="entry name" value="S-adenosyl-L-methionine-dependent methyltransferases"/>
    <property type="match status" value="1"/>
</dbReference>
<dbReference type="GO" id="GO:0008168">
    <property type="term" value="F:methyltransferase activity"/>
    <property type="evidence" value="ECO:0007669"/>
    <property type="project" value="UniProtKB-KW"/>
</dbReference>